<dbReference type="InterPro" id="IPR009056">
    <property type="entry name" value="Cyt_c-like_dom"/>
</dbReference>
<keyword evidence="5" id="KW-0732">Signal</keyword>
<proteinExistence type="predicted"/>
<name>A0ABU9EAA6_9BACT</name>
<dbReference type="InterPro" id="IPR036909">
    <property type="entry name" value="Cyt_c-like_dom_sf"/>
</dbReference>
<evidence type="ECO:0000256" key="3">
    <source>
        <dbReference type="ARBA" id="ARBA00023004"/>
    </source>
</evidence>
<evidence type="ECO:0000256" key="4">
    <source>
        <dbReference type="PROSITE-ProRule" id="PRU00433"/>
    </source>
</evidence>
<feature type="domain" description="Cytochrome c" evidence="6">
    <location>
        <begin position="61"/>
        <end position="132"/>
    </location>
</feature>
<dbReference type="PROSITE" id="PS51007">
    <property type="entry name" value="CYTC"/>
    <property type="match status" value="1"/>
</dbReference>
<gene>
    <name evidence="7" type="ORF">WI372_11790</name>
</gene>
<evidence type="ECO:0000256" key="5">
    <source>
        <dbReference type="SAM" id="SignalP"/>
    </source>
</evidence>
<keyword evidence="8" id="KW-1185">Reference proteome</keyword>
<dbReference type="PROSITE" id="PS51257">
    <property type="entry name" value="PROKAR_LIPOPROTEIN"/>
    <property type="match status" value="1"/>
</dbReference>
<evidence type="ECO:0000313" key="8">
    <source>
        <dbReference type="Proteomes" id="UP001484239"/>
    </source>
</evidence>
<comment type="caution">
    <text evidence="7">The sequence shown here is derived from an EMBL/GenBank/DDBJ whole genome shotgun (WGS) entry which is preliminary data.</text>
</comment>
<dbReference type="Proteomes" id="UP001484239">
    <property type="component" value="Unassembled WGS sequence"/>
</dbReference>
<dbReference type="EMBL" id="JBBHLI010000006">
    <property type="protein sequence ID" value="MEK9501663.1"/>
    <property type="molecule type" value="Genomic_DNA"/>
</dbReference>
<keyword evidence="3 4" id="KW-0408">Iron</keyword>
<dbReference type="Gene3D" id="1.10.760.10">
    <property type="entry name" value="Cytochrome c-like domain"/>
    <property type="match status" value="1"/>
</dbReference>
<accession>A0ABU9EAA6</accession>
<keyword evidence="1 4" id="KW-0349">Heme</keyword>
<dbReference type="SUPFAM" id="SSF46626">
    <property type="entry name" value="Cytochrome c"/>
    <property type="match status" value="1"/>
</dbReference>
<evidence type="ECO:0000259" key="6">
    <source>
        <dbReference type="PROSITE" id="PS51007"/>
    </source>
</evidence>
<evidence type="ECO:0000256" key="2">
    <source>
        <dbReference type="ARBA" id="ARBA00022723"/>
    </source>
</evidence>
<protein>
    <recommendedName>
        <fullName evidence="6">Cytochrome c domain-containing protein</fullName>
    </recommendedName>
</protein>
<feature type="signal peptide" evidence="5">
    <location>
        <begin position="1"/>
        <end position="27"/>
    </location>
</feature>
<feature type="chain" id="PRO_5047299917" description="Cytochrome c domain-containing protein" evidence="5">
    <location>
        <begin position="28"/>
        <end position="165"/>
    </location>
</feature>
<evidence type="ECO:0000256" key="1">
    <source>
        <dbReference type="ARBA" id="ARBA00022617"/>
    </source>
</evidence>
<organism evidence="7 8">
    <name type="scientific">Gaopeijia maritima</name>
    <dbReference type="NCBI Taxonomy" id="3119007"/>
    <lineage>
        <taxon>Bacteria</taxon>
        <taxon>Pseudomonadati</taxon>
        <taxon>Gemmatimonadota</taxon>
        <taxon>Longimicrobiia</taxon>
        <taxon>Gaopeijiales</taxon>
        <taxon>Gaopeijiaceae</taxon>
        <taxon>Gaopeijia</taxon>
    </lineage>
</organism>
<evidence type="ECO:0000313" key="7">
    <source>
        <dbReference type="EMBL" id="MEK9501663.1"/>
    </source>
</evidence>
<dbReference type="RefSeq" id="WP_405287065.1">
    <property type="nucleotide sequence ID" value="NZ_JBBHLI010000006.1"/>
</dbReference>
<sequence length="165" mass="17124">MTRVFSRPSSKTVLLASALLATGCAGGGGSEASSAPAAPAPAAPAATERPATLAAGVFTAEQATAGGQVFNSVCAECHAEREFRGTDFFFLWEGSNVGRFLEVVSETMPEDNPGGLTEDQYLAVTAYVLQMNEYPAGSVPLADDAEYLSSLTFERGEDASESDGR</sequence>
<keyword evidence="2 4" id="KW-0479">Metal-binding</keyword>
<reference evidence="7 8" key="1">
    <citation type="submission" date="2024-02" db="EMBL/GenBank/DDBJ databases">
        <title>A novel Gemmatimonadota bacterium.</title>
        <authorList>
            <person name="Du Z.-J."/>
            <person name="Ye Y.-Q."/>
        </authorList>
    </citation>
    <scope>NUCLEOTIDE SEQUENCE [LARGE SCALE GENOMIC DNA]</scope>
    <source>
        <strain evidence="7 8">DH-20</strain>
    </source>
</reference>